<organism evidence="1 2">
    <name type="scientific">Russula earlei</name>
    <dbReference type="NCBI Taxonomy" id="71964"/>
    <lineage>
        <taxon>Eukaryota</taxon>
        <taxon>Fungi</taxon>
        <taxon>Dikarya</taxon>
        <taxon>Basidiomycota</taxon>
        <taxon>Agaricomycotina</taxon>
        <taxon>Agaricomycetes</taxon>
        <taxon>Russulales</taxon>
        <taxon>Russulaceae</taxon>
        <taxon>Russula</taxon>
    </lineage>
</organism>
<sequence>PFTSSFPTANINELLSPDLLYQLIKGAFDHLITWVNDYIKTKYLASEAQKILNNIDKW</sequence>
<evidence type="ECO:0000313" key="2">
    <source>
        <dbReference type="Proteomes" id="UP001207468"/>
    </source>
</evidence>
<accession>A0ACC0UI37</accession>
<feature type="non-terminal residue" evidence="1">
    <location>
        <position position="1"/>
    </location>
</feature>
<proteinExistence type="predicted"/>
<comment type="caution">
    <text evidence="1">The sequence shown here is derived from an EMBL/GenBank/DDBJ whole genome shotgun (WGS) entry which is preliminary data.</text>
</comment>
<keyword evidence="2" id="KW-1185">Reference proteome</keyword>
<reference evidence="1" key="1">
    <citation type="submission" date="2021-03" db="EMBL/GenBank/DDBJ databases">
        <title>Evolutionary priming and transition to the ectomycorrhizal habit in an iconic lineage of mushroom-forming fungi: is preadaptation a requirement?</title>
        <authorList>
            <consortium name="DOE Joint Genome Institute"/>
            <person name="Looney B.P."/>
            <person name="Miyauchi S."/>
            <person name="Morin E."/>
            <person name="Drula E."/>
            <person name="Courty P.E."/>
            <person name="Chicoki N."/>
            <person name="Fauchery L."/>
            <person name="Kohler A."/>
            <person name="Kuo A."/>
            <person name="LaButti K."/>
            <person name="Pangilinan J."/>
            <person name="Lipzen A."/>
            <person name="Riley R."/>
            <person name="Andreopoulos W."/>
            <person name="He G."/>
            <person name="Johnson J."/>
            <person name="Barry K.W."/>
            <person name="Grigoriev I.V."/>
            <person name="Nagy L."/>
            <person name="Hibbett D."/>
            <person name="Henrissat B."/>
            <person name="Matheny P.B."/>
            <person name="Labbe J."/>
            <person name="Martin A.F."/>
        </authorList>
    </citation>
    <scope>NUCLEOTIDE SEQUENCE</scope>
    <source>
        <strain evidence="1">BPL698</strain>
    </source>
</reference>
<gene>
    <name evidence="1" type="ORF">F5148DRAFT_975506</name>
</gene>
<name>A0ACC0UI37_9AGAM</name>
<evidence type="ECO:0000313" key="1">
    <source>
        <dbReference type="EMBL" id="KAI9511221.1"/>
    </source>
</evidence>
<dbReference type="Proteomes" id="UP001207468">
    <property type="component" value="Unassembled WGS sequence"/>
</dbReference>
<dbReference type="EMBL" id="JAGFNK010000025">
    <property type="protein sequence ID" value="KAI9511221.1"/>
    <property type="molecule type" value="Genomic_DNA"/>
</dbReference>
<protein>
    <submittedName>
        <fullName evidence="1">Uncharacterized protein</fullName>
    </submittedName>
</protein>